<dbReference type="CDD" id="cd02897">
    <property type="entry name" value="A2M_2"/>
    <property type="match status" value="2"/>
</dbReference>
<dbReference type="InterPro" id="IPR002890">
    <property type="entry name" value="MG2"/>
</dbReference>
<evidence type="ECO:0008006" key="17">
    <source>
        <dbReference type="Google" id="ProtNLM"/>
    </source>
</evidence>
<feature type="region of interest" description="Disordered" evidence="11">
    <location>
        <begin position="752"/>
        <end position="778"/>
    </location>
</feature>
<evidence type="ECO:0000256" key="3">
    <source>
        <dbReference type="ARBA" id="ARBA00022525"/>
    </source>
</evidence>
<reference evidence="15" key="1">
    <citation type="submission" date="2021-09" db="EMBL/GenBank/DDBJ databases">
        <title>The genome of Mauremys mutica provides insights into the evolution of semi-aquatic lifestyle.</title>
        <authorList>
            <person name="Gong S."/>
            <person name="Gao Y."/>
        </authorList>
    </citation>
    <scope>NUCLEOTIDE SEQUENCE</scope>
    <source>
        <strain evidence="15">MM-2020</strain>
        <tissue evidence="15">Muscle</tissue>
    </source>
</reference>
<evidence type="ECO:0000256" key="5">
    <source>
        <dbReference type="ARBA" id="ARBA00022729"/>
    </source>
</evidence>
<evidence type="ECO:0000256" key="1">
    <source>
        <dbReference type="ARBA" id="ARBA00004613"/>
    </source>
</evidence>
<comment type="subunit">
    <text evidence="10">Homotetramer; disulfide-linked.</text>
</comment>
<protein>
    <recommendedName>
        <fullName evidence="17">Alpha-2-macroglobulin</fullName>
    </recommendedName>
</protein>
<gene>
    <name evidence="15" type="ORF">KIL84_019426</name>
</gene>
<dbReference type="Gene3D" id="2.20.130.20">
    <property type="match status" value="2"/>
</dbReference>
<dbReference type="InterPro" id="IPR011626">
    <property type="entry name" value="Alpha-macroglobulin_TED"/>
</dbReference>
<dbReference type="Gene3D" id="2.60.40.1930">
    <property type="match status" value="4"/>
</dbReference>
<dbReference type="Pfam" id="PF07703">
    <property type="entry name" value="A2M_BRD"/>
    <property type="match status" value="2"/>
</dbReference>
<evidence type="ECO:0000256" key="8">
    <source>
        <dbReference type="ARBA" id="ARBA00023157"/>
    </source>
</evidence>
<feature type="region of interest" description="Disordered" evidence="11">
    <location>
        <begin position="1213"/>
        <end position="1233"/>
    </location>
</feature>
<feature type="domain" description="Alpha-macroglobulin receptor-binding" evidence="14">
    <location>
        <begin position="2891"/>
        <end position="2978"/>
    </location>
</feature>
<dbReference type="FunFam" id="1.50.10.20:FF:000001">
    <property type="entry name" value="CD109 isoform 1"/>
    <property type="match status" value="2"/>
</dbReference>
<dbReference type="PANTHER" id="PTHR11412">
    <property type="entry name" value="MACROGLOBULIN / COMPLEMENT"/>
    <property type="match status" value="1"/>
</dbReference>
<dbReference type="Gene3D" id="2.60.40.690">
    <property type="entry name" value="Alpha-macroglobulin, receptor-binding domain"/>
    <property type="match status" value="2"/>
</dbReference>
<keyword evidence="16" id="KW-1185">Reference proteome</keyword>
<dbReference type="SMART" id="SM01419">
    <property type="entry name" value="Thiol-ester_cl"/>
    <property type="match status" value="2"/>
</dbReference>
<dbReference type="SUPFAM" id="SSF48239">
    <property type="entry name" value="Terpenoid cyclases/Protein prenyltransferases"/>
    <property type="match status" value="2"/>
</dbReference>
<evidence type="ECO:0000313" key="16">
    <source>
        <dbReference type="Proteomes" id="UP000827986"/>
    </source>
</evidence>
<feature type="domain" description="Alpha-2-macroglobulin" evidence="13">
    <location>
        <begin position="784"/>
        <end position="873"/>
    </location>
</feature>
<evidence type="ECO:0000256" key="6">
    <source>
        <dbReference type="ARBA" id="ARBA00022900"/>
    </source>
</evidence>
<dbReference type="InterPro" id="IPR008930">
    <property type="entry name" value="Terpenoid_cyclase/PrenylTrfase"/>
</dbReference>
<evidence type="ECO:0000313" key="15">
    <source>
        <dbReference type="EMBL" id="KAH1186677.1"/>
    </source>
</evidence>
<dbReference type="InterPro" id="IPR041813">
    <property type="entry name" value="A2M_TED"/>
</dbReference>
<evidence type="ECO:0000259" key="13">
    <source>
        <dbReference type="SMART" id="SM01360"/>
    </source>
</evidence>
<dbReference type="InterPro" id="IPR050473">
    <property type="entry name" value="A2M/Complement_sys"/>
</dbReference>
<comment type="similarity">
    <text evidence="2">Belongs to the protease inhibitor I39 (alpha-2-macroglobulin) family.</text>
</comment>
<keyword evidence="8" id="KW-1015">Disulfide bond</keyword>
<keyword evidence="3" id="KW-0964">Secreted</keyword>
<dbReference type="PROSITE" id="PS00477">
    <property type="entry name" value="ALPHA_2_MACROGLOBULIN"/>
    <property type="match status" value="2"/>
</dbReference>
<dbReference type="Gene3D" id="2.60.40.10">
    <property type="entry name" value="Immunoglobulins"/>
    <property type="match status" value="3"/>
</dbReference>
<evidence type="ECO:0000256" key="9">
    <source>
        <dbReference type="ARBA" id="ARBA00023180"/>
    </source>
</evidence>
<dbReference type="InterPro" id="IPR019742">
    <property type="entry name" value="MacrogloblnA2_CS"/>
</dbReference>
<keyword evidence="5" id="KW-0732">Signal</keyword>
<evidence type="ECO:0000256" key="2">
    <source>
        <dbReference type="ARBA" id="ARBA00010952"/>
    </source>
</evidence>
<evidence type="ECO:0000259" key="14">
    <source>
        <dbReference type="SMART" id="SM01361"/>
    </source>
</evidence>
<dbReference type="Proteomes" id="UP000827986">
    <property type="component" value="Unassembled WGS sequence"/>
</dbReference>
<dbReference type="SUPFAM" id="SSF81296">
    <property type="entry name" value="E set domains"/>
    <property type="match status" value="2"/>
</dbReference>
<dbReference type="Pfam" id="PF00207">
    <property type="entry name" value="A2M"/>
    <property type="match status" value="2"/>
</dbReference>
<keyword evidence="4" id="KW-0646">Protease inhibitor</keyword>
<dbReference type="Pfam" id="PF17789">
    <property type="entry name" value="MG4"/>
    <property type="match status" value="2"/>
</dbReference>
<dbReference type="EMBL" id="JAHDVG010000463">
    <property type="protein sequence ID" value="KAH1186677.1"/>
    <property type="molecule type" value="Genomic_DNA"/>
</dbReference>
<dbReference type="InterPro" id="IPR009048">
    <property type="entry name" value="A-macroglobulin_rcpt-bd"/>
</dbReference>
<dbReference type="SMART" id="SM01359">
    <property type="entry name" value="A2M_N_2"/>
    <property type="match status" value="2"/>
</dbReference>
<comment type="caution">
    <text evidence="15">The sequence shown here is derived from an EMBL/GenBank/DDBJ whole genome shotgun (WGS) entry which is preliminary data.</text>
</comment>
<dbReference type="Pfam" id="PF17791">
    <property type="entry name" value="MG3"/>
    <property type="match status" value="2"/>
</dbReference>
<dbReference type="InterPro" id="IPR014756">
    <property type="entry name" value="Ig_E-set"/>
</dbReference>
<dbReference type="FunFam" id="2.60.40.10:FF:000312">
    <property type="entry name" value="Alpha-2-macroglobulin like 1"/>
    <property type="match status" value="1"/>
</dbReference>
<feature type="compositionally biased region" description="Acidic residues" evidence="11">
    <location>
        <begin position="1222"/>
        <end position="1232"/>
    </location>
</feature>
<proteinExistence type="inferred from homology"/>
<dbReference type="InterPro" id="IPR001599">
    <property type="entry name" value="Macroglobln_a2"/>
</dbReference>
<dbReference type="InterPro" id="IPR040839">
    <property type="entry name" value="MG4"/>
</dbReference>
<feature type="domain" description="Alpha-2-macroglobulin" evidence="13">
    <location>
        <begin position="2259"/>
        <end position="2349"/>
    </location>
</feature>
<dbReference type="FunFam" id="2.60.40.1930:FF:000002">
    <property type="entry name" value="PZP, alpha-2-macroglobulin like"/>
    <property type="match status" value="1"/>
</dbReference>
<dbReference type="InterPro" id="IPR013783">
    <property type="entry name" value="Ig-like_fold"/>
</dbReference>
<keyword evidence="9" id="KW-0325">Glycoprotein</keyword>
<keyword evidence="7" id="KW-0882">Thioester bond</keyword>
<dbReference type="Pfam" id="PF07678">
    <property type="entry name" value="TED_complement"/>
    <property type="match status" value="2"/>
</dbReference>
<keyword evidence="6" id="KW-0722">Serine protease inhibitor</keyword>
<evidence type="ECO:0000259" key="12">
    <source>
        <dbReference type="SMART" id="SM01359"/>
    </source>
</evidence>
<evidence type="ECO:0000256" key="7">
    <source>
        <dbReference type="ARBA" id="ARBA00022966"/>
    </source>
</evidence>
<dbReference type="SMART" id="SM01360">
    <property type="entry name" value="A2M"/>
    <property type="match status" value="2"/>
</dbReference>
<dbReference type="FunFam" id="2.60.40.1930:FF:000001">
    <property type="entry name" value="CD109 isoform 3"/>
    <property type="match status" value="2"/>
</dbReference>
<dbReference type="InterPro" id="IPR011625">
    <property type="entry name" value="A2M_N_BRD"/>
</dbReference>
<dbReference type="SUPFAM" id="SSF49410">
    <property type="entry name" value="Alpha-macroglobulin receptor domain"/>
    <property type="match status" value="2"/>
</dbReference>
<dbReference type="GO" id="GO:0004867">
    <property type="term" value="F:serine-type endopeptidase inhibitor activity"/>
    <property type="evidence" value="ECO:0007669"/>
    <property type="project" value="UniProtKB-KW"/>
</dbReference>
<sequence>MDHNMGTSELSTILPSTVPAVATEVKSNGVRTRCSVCALCATPAPCPLKSYYVVVIPAIIHHPGHEKVCIHLSSLPETVHLAVTLEIQTQNHTLVEKDVEKPGIFECISFKVPALVPSGKQFDEPAEVVAFVHAVIHRGERVSYEGHKKVLVRRQNPRIVIDTDKPFYKPGETVKFRIVTLDQDFKAIDKVHPLVLMQDPNGNRISQWVDVKPRQGIVDLSFPLASEAALGKYQIKVGKNMPQGLEATFKVEEYELPKFELVFNVPPLVTTSEEEFHFTVCGRYTYGKPVQGTIQVALVRQIVYLHQREENITSSVKTVEHKNQTNKQGCAIFTADLAELEINSTVYGNTIIIAAELEEEGTGATNTELVTVAIATKIVEVNFVNLNPFYKLGFPYTGKMTFTINNVPIKNHTVYLTVDVNDVETHLPYVTDEKGEVHFSLDTAEWNNTLVSLRGRYSIVNVTEESLYTVVVARQEAYNWLKPFYSESNSFLEIQQVEEELPCDQEQEVRVDYILDRNELGPGADHVDFYYLVVSSGRIVLNGQTQVPVGQDETLKGSFSLTLPISSELAPSATLLLYAIFADGEVAADVDVFTVSKCFKHKVTLGFSAEEDLPGSKVNLHLKADPGSLCSVRTVDKSVLLKDDKVMTPESVYELGSEDDYMIGGRGFVYRLEDFEPYPCLPPVLPFLPTPRNRRSLMGAPWYQSEADVYSLFKKLRMKILTNTKVKKPVSCERPTFERKILHADGIQDSENVIPLPVPQPPDGVAPSPEKEEKTKPRTNFPETWIWDLVPVGEEGKASLQATAPDTITEWQANMFCVADSGFGLSQPAKFRVFQPFFVDVTLPYSVVREETFTLNASVFNYLKDCIQVHTSLAESPEFQVESCSDCQYTSCLCANEAKTFSWNVTATKLGKVNVTVSCEAQESHDLCGNEIAVTPPRGRTDTVIRSLLVKPGGVLEEKSHNVFLCATEDPVTDEVSLKLPEGVLEGSGRATVSVIGDIMGAALQNLHQLLRLPFGCGEQNMVLFAPNIFVLQYLEKTKQDTPEIRNKALGFMKTGYQHQLLYKHDNGSYSAFGKHDANGNTWLTAFVARSFGQASPYLYIDEQHIQDAVRWLGQNQLPNGCFRSVGKLFNNALKGGVDDEISLTAYITAALLELHLEKNGTMVDDALLCLKKASHDVNSTYAQALMAYVFTLAKDMETRQQLLEPLDQQADQLGEDSPQKDDEDSSEEVVEDSSLIETVAYILLAHISKPEVSAAEIAATSRIVRWLTKQQNPYGGFASTQDTVVALQALARYAALTYHEAEGVKVTVKSKEGSPQEFHVDKKNQLVLQQASLHQVPGEYVVQAVGNGCVYVQTTLRYNVPPPESKATFVLDVKTVPEECNWAARKRFELHVQVSYIGDRESSNMALIEVTMLSGFIPVKKSLKKLERMPLVKKTEVEPSKLTIYLEELDKSPVSFKISVKKEIKVQNLKPATVTVYDYYQPERDNAKKAALISVYKTGYYCLHRRVHVTSLSTDIKARVFFLACPIVKWSEVLILLILENDYSASAFVTSNVRQYMVLVPFLIHTNVTEKVCIQLTHLNESVTLSATLEYAGENRSLIADVVSQKDVFKCVPFTVPKSSSSSSAFLTVLVKGSTLEFRSRKSVLVKNSESLVFVQTDKPIYKPGQTVLFRIVSLDEDFRPLNEKFPLVYIKDPQKNRVYQWREVELNVGLTQLSFPLTSEPIQGTYNVVVQKESGTNLEHPFTVEEYVLPKYEVSVKLPKKITIQDEELKVAVCGLYTYGTPVPGLFNVRVCRRFSQSRSHCYGREAEAVCEEFTRQADVRGCVSNVVKTKIFQLKRKGVELTGTGFSEITAIMSKISFKHVDSHYIPGIPFSGQVKLVDGTDAPIANETIRISIGGNKYEANYTTNEEGRVWFSIDTVNFTDTSIQINANYKSELNCYDAYWVTPEYGNAFHTATRFYSLSKSFLKIEPVSHTLSCSSNEMVRVHYILKPEALGEQKEIIFYYVVMAKGGIVRAGTEVHPVGDGELIQVFELRLHVDPDIAPLARVLVYTTLPSGEVIANSKDFKIENCFANKVDLNFSPADGLPASKTHLQVGASPGSLCAVRAVDKSVLLMKPEAELSPSSVYDLLPVKEIRGYNYREHHLEEEDNNPCVKLDIIIFNGFIYGPISPDGEGDAYNVLKEMGLKVFTSTKVHKPRLCMERMYSVSGRYVPVAAGIGEVPPARMMYSPQFDYFIDNLYHIIDHGPVETVRKYFPETWIWDLVPVKSVGSADLAVTIPDTITEWKANAFCTSSDTGFGLSPTVSLRAFQPFFVELTLPYSMVRGEAFTLKATVFNYLTHCIRVNISLASSDDFWATPVEKEEESYCLCVNGWKTVSWAVTPKSLGNVNFSVSAEALKTDLPCGNEVVETPDKGRKDTVIKQLLVEPEGLEKETTYNFLLCAAGKTAPQPMSLKLPENVVQGSARAYFSVLGDILGTAMQNLQQLLQMPFGCGEQNMVLFAPNIYVLDYLNKTRQLSEETKSKAIGYLVSGYQTQLKYKHQDGSYSTFGPRYGQPGNTWLTAFVLKSFAQARSHIFIEEKHIQDALAWLAGKQKDNGCFRSSGTLLNNAIKGGVDDEVTLSAYITIALLEIPLPITHSVVRNALFCLETAAEQGGNHVYTRALLAYAFALAGKEEKRRAQLDSLDKEAVKEDGSIHWQRPGKEPKAELPFYHPRAPSAEVEMTSYVLLAHLTTQPAPSQDDLSLATQIAKWISKQQNPNGGFSSTQDTVVGLQALSRYGVSTYAQSGGASTVTLQSTGDFQSQFQVDHTNRLLLQRIALPEVPGDYSMGVTGEGCVYVQTSLRYNVLPKLGEAPFALEVHTVPEKCDSAKAQRTFNIAINISYTGKRPVSNMVIVDVKMLSGFIPVKSSVRKLEGRNHIHRTELSTNHVLLYMEQVSNVTQRFSFAVEQDFPVQRLKPALVKVYDYYETDEFAIAEYSAPCSKAEEM</sequence>
<dbReference type="InterPro" id="IPR036595">
    <property type="entry name" value="A-macroglobulin_rcpt-bd_sf"/>
</dbReference>
<dbReference type="InterPro" id="IPR047565">
    <property type="entry name" value="Alpha-macroglob_thiol-ester_cl"/>
</dbReference>
<dbReference type="PANTHER" id="PTHR11412:SF165">
    <property type="entry name" value="ALPHA-2-MACROGLOBULIN"/>
    <property type="match status" value="1"/>
</dbReference>
<name>A0A9D3XVL7_9SAUR</name>
<evidence type="ECO:0000256" key="4">
    <source>
        <dbReference type="ARBA" id="ARBA00022690"/>
    </source>
</evidence>
<dbReference type="Pfam" id="PF07677">
    <property type="entry name" value="A2M_recep"/>
    <property type="match status" value="2"/>
</dbReference>
<feature type="domain" description="Alpha-2-macroglobulin bait region" evidence="12">
    <location>
        <begin position="492"/>
        <end position="642"/>
    </location>
</feature>
<feature type="domain" description="Alpha-macroglobulin receptor-binding" evidence="14">
    <location>
        <begin position="1404"/>
        <end position="1491"/>
    </location>
</feature>
<dbReference type="Gene3D" id="2.60.120.1540">
    <property type="match status" value="2"/>
</dbReference>
<comment type="subcellular location">
    <subcellularLocation>
        <location evidence="1">Secreted</location>
    </subcellularLocation>
</comment>
<dbReference type="InterPro" id="IPR041555">
    <property type="entry name" value="MG3"/>
</dbReference>
<feature type="domain" description="Alpha-2-macroglobulin bait region" evidence="12">
    <location>
        <begin position="1968"/>
        <end position="2116"/>
    </location>
</feature>
<organism evidence="15 16">
    <name type="scientific">Mauremys mutica</name>
    <name type="common">yellowpond turtle</name>
    <dbReference type="NCBI Taxonomy" id="74926"/>
    <lineage>
        <taxon>Eukaryota</taxon>
        <taxon>Metazoa</taxon>
        <taxon>Chordata</taxon>
        <taxon>Craniata</taxon>
        <taxon>Vertebrata</taxon>
        <taxon>Euteleostomi</taxon>
        <taxon>Archelosauria</taxon>
        <taxon>Testudinata</taxon>
        <taxon>Testudines</taxon>
        <taxon>Cryptodira</taxon>
        <taxon>Durocryptodira</taxon>
        <taxon>Testudinoidea</taxon>
        <taxon>Geoemydidae</taxon>
        <taxon>Geoemydinae</taxon>
        <taxon>Mauremys</taxon>
    </lineage>
</organism>
<dbReference type="Gene3D" id="2.60.40.1940">
    <property type="match status" value="2"/>
</dbReference>
<accession>A0A9D3XVL7</accession>
<dbReference type="Pfam" id="PF01835">
    <property type="entry name" value="MG2"/>
    <property type="match status" value="2"/>
</dbReference>
<evidence type="ECO:0000256" key="11">
    <source>
        <dbReference type="SAM" id="MobiDB-lite"/>
    </source>
</evidence>
<dbReference type="GO" id="GO:0005615">
    <property type="term" value="C:extracellular space"/>
    <property type="evidence" value="ECO:0007669"/>
    <property type="project" value="InterPro"/>
</dbReference>
<evidence type="ECO:0000256" key="10">
    <source>
        <dbReference type="ARBA" id="ARBA00038769"/>
    </source>
</evidence>
<dbReference type="Gene3D" id="1.50.10.20">
    <property type="match status" value="2"/>
</dbReference>
<dbReference type="SMART" id="SM01361">
    <property type="entry name" value="A2M_recep"/>
    <property type="match status" value="2"/>
</dbReference>